<proteinExistence type="predicted"/>
<dbReference type="Pfam" id="PF09612">
    <property type="entry name" value="HtrL_YibB"/>
    <property type="match status" value="1"/>
</dbReference>
<keyword evidence="2" id="KW-0472">Membrane</keyword>
<dbReference type="OrthoDB" id="411632at2759"/>
<name>A0A2C9KZI8_BIOGL</name>
<dbReference type="RefSeq" id="XP_013096110.2">
    <property type="nucleotide sequence ID" value="XM_013240656.2"/>
</dbReference>
<keyword evidence="2" id="KW-1133">Transmembrane helix</keyword>
<feature type="compositionally biased region" description="Polar residues" evidence="1">
    <location>
        <begin position="125"/>
        <end position="141"/>
    </location>
</feature>
<gene>
    <name evidence="3" type="primary">106079488</name>
</gene>
<dbReference type="STRING" id="6526.A0A2C9KZI8"/>
<feature type="compositionally biased region" description="Polar residues" evidence="1">
    <location>
        <begin position="76"/>
        <end position="94"/>
    </location>
</feature>
<dbReference type="EnsemblMetazoa" id="BGLB025380-RD">
    <property type="protein sequence ID" value="BGLB025380-PD"/>
    <property type="gene ID" value="BGLB025380"/>
</dbReference>
<dbReference type="VEuPathDB" id="VectorBase:BGLB025380"/>
<feature type="compositionally biased region" description="Basic and acidic residues" evidence="1">
    <location>
        <begin position="59"/>
        <end position="75"/>
    </location>
</feature>
<dbReference type="VEuPathDB" id="VectorBase:BGLAX_036117"/>
<evidence type="ECO:0000256" key="2">
    <source>
        <dbReference type="SAM" id="Phobius"/>
    </source>
</evidence>
<dbReference type="EnsemblMetazoa" id="BGLB025380-RC">
    <property type="protein sequence ID" value="BGLB025380-PC"/>
    <property type="gene ID" value="BGLB025380"/>
</dbReference>
<feature type="compositionally biased region" description="Polar residues" evidence="1">
    <location>
        <begin position="101"/>
        <end position="118"/>
    </location>
</feature>
<dbReference type="InterPro" id="IPR011735">
    <property type="entry name" value="WlaTC/HtrL_glycosyltransf"/>
</dbReference>
<protein>
    <submittedName>
        <fullName evidence="3">Uncharacterized protein</fullName>
    </submittedName>
</protein>
<reference evidence="3" key="1">
    <citation type="submission" date="2020-05" db="UniProtKB">
        <authorList>
            <consortium name="EnsemblMetazoa"/>
        </authorList>
    </citation>
    <scope>IDENTIFICATION</scope>
    <source>
        <strain evidence="3">BB02</strain>
    </source>
</reference>
<evidence type="ECO:0000313" key="4">
    <source>
        <dbReference type="Proteomes" id="UP000076420"/>
    </source>
</evidence>
<sequence>MWPISIFKKKPVAWLLIIFLALSIFCFVSLQSNMNRQTSVEVNNIKSRKDFGHESTMRLQKNVEDNNAKSQKELSNESTTIRQKNAEDNNNTKSWKGFGPESSTRLQKNAEDNNNTKSWKGFGPESSTRLQKNAEDNNNTKSWKCFGPERGLYNFTLVTAMLDIGRGNWTKQSRPYNTYLSYMEGLLQLDVNMVVFVEPKGKPFIEWMRRGRENRTRITVTTLKDLPYYRYKDRMAEIMNSSEYKKDNELVAQQLCESYVPEYDILQLSKLYFINRTITENPFQTNFFIWLDGGYGHGQDIYPKNRLWFPKNLFEFADRATFLERTPGVKNLEEKQKILHKLSVNAMPGGFFAGGSKILSALYALQVRLVEEWMSSGIVDDDQTAYMLLYYKNPSMFRLVPADWFDVFKLFNSETS</sequence>
<dbReference type="EnsemblMetazoa" id="BGLB025380-RE">
    <property type="protein sequence ID" value="BGLB025380-PE"/>
    <property type="gene ID" value="BGLB025380"/>
</dbReference>
<dbReference type="Proteomes" id="UP000076420">
    <property type="component" value="Unassembled WGS sequence"/>
</dbReference>
<feature type="transmembrane region" description="Helical" evidence="2">
    <location>
        <begin position="12"/>
        <end position="30"/>
    </location>
</feature>
<dbReference type="AlphaFoldDB" id="A0A2C9KZI8"/>
<organism evidence="3 4">
    <name type="scientific">Biomphalaria glabrata</name>
    <name type="common">Bloodfluke planorb</name>
    <name type="synonym">Freshwater snail</name>
    <dbReference type="NCBI Taxonomy" id="6526"/>
    <lineage>
        <taxon>Eukaryota</taxon>
        <taxon>Metazoa</taxon>
        <taxon>Spiralia</taxon>
        <taxon>Lophotrochozoa</taxon>
        <taxon>Mollusca</taxon>
        <taxon>Gastropoda</taxon>
        <taxon>Heterobranchia</taxon>
        <taxon>Euthyneura</taxon>
        <taxon>Panpulmonata</taxon>
        <taxon>Hygrophila</taxon>
        <taxon>Lymnaeoidea</taxon>
        <taxon>Planorbidae</taxon>
        <taxon>Biomphalaria</taxon>
    </lineage>
</organism>
<dbReference type="RefSeq" id="XP_013096109.2">
    <property type="nucleotide sequence ID" value="XM_013240655.2"/>
</dbReference>
<dbReference type="RefSeq" id="XP_013096108.2">
    <property type="nucleotide sequence ID" value="XM_013240654.2"/>
</dbReference>
<dbReference type="EnsemblMetazoa" id="BGLB025380-RF">
    <property type="protein sequence ID" value="BGLB025380-PF"/>
    <property type="gene ID" value="BGLB025380"/>
</dbReference>
<feature type="region of interest" description="Disordered" evidence="1">
    <location>
        <begin position="59"/>
        <end position="141"/>
    </location>
</feature>
<accession>A0A2C9KZI8</accession>
<evidence type="ECO:0000313" key="3">
    <source>
        <dbReference type="EnsemblMetazoa" id="BGLB025380-PD"/>
    </source>
</evidence>
<keyword evidence="2" id="KW-0812">Transmembrane</keyword>
<evidence type="ECO:0000256" key="1">
    <source>
        <dbReference type="SAM" id="MobiDB-lite"/>
    </source>
</evidence>
<dbReference type="KEGG" id="bgt:106079488"/>